<feature type="region of interest" description="Disordered" evidence="1">
    <location>
        <begin position="43"/>
        <end position="63"/>
    </location>
</feature>
<dbReference type="EMBL" id="NUEQ01000032">
    <property type="protein sequence ID" value="PEJ30998.1"/>
    <property type="molecule type" value="Genomic_DNA"/>
</dbReference>
<dbReference type="Proteomes" id="UP000260457">
    <property type="component" value="Chromosome"/>
</dbReference>
<name>A0AAX0S2J3_9BACI</name>
<proteinExistence type="predicted"/>
<sequence>MEIKVSKAALCKQLSICKMLCFVALFISTILLISACEPSKDLSKPVNDTEKEHSQSNQETSLSTLKIPASKTEKIEAIYGWLDSKTILYSVKQDGNDLSQLMVWNLETNDTSIFYQPSFELSEVSISPAGTHILVSSFTSSGKASIAILDQTGNPLYSVAIPAYELTYEWNSYQDGLLFLSSFNEDWTYSSYVLNPEEQTMETLDFPQPFAQWSSEKELMFLDWNREEPALTAPLERKALNDDGVESLMLDVIHFKKMKQALMTIQVETEKQDRGTYAFYDQTDKPIHSFSVPLLKSFSDWVIPSYDFIEKNKEFITFIPNESKDVDQYDGRFTLIKLNWEKGTQEELMKDMENEPLSCSLDGSLCLYGYQFEKIIDMKTHQIQRLFKES</sequence>
<dbReference type="Proteomes" id="UP000220106">
    <property type="component" value="Unassembled WGS sequence"/>
</dbReference>
<dbReference type="RefSeq" id="WP_098176731.1">
    <property type="nucleotide sequence ID" value="NZ_CP030926.1"/>
</dbReference>
<dbReference type="EMBL" id="CP030926">
    <property type="protein sequence ID" value="AXN37516.1"/>
    <property type="molecule type" value="Genomic_DNA"/>
</dbReference>
<dbReference type="SUPFAM" id="SSF69322">
    <property type="entry name" value="Tricorn protease domain 2"/>
    <property type="match status" value="1"/>
</dbReference>
<feature type="compositionally biased region" description="Basic and acidic residues" evidence="1">
    <location>
        <begin position="43"/>
        <end position="54"/>
    </location>
</feature>
<accession>A0AAX0S2J3</accession>
<dbReference type="InterPro" id="IPR048421">
    <property type="entry name" value="YqgU_beta-prop"/>
</dbReference>
<protein>
    <recommendedName>
        <fullName evidence="2">YqgU-like 6-bladed beta-propeller domain-containing protein</fullName>
    </recommendedName>
</protein>
<evidence type="ECO:0000256" key="1">
    <source>
        <dbReference type="SAM" id="MobiDB-lite"/>
    </source>
</evidence>
<evidence type="ECO:0000313" key="5">
    <source>
        <dbReference type="Proteomes" id="UP000220106"/>
    </source>
</evidence>
<reference evidence="4 5" key="1">
    <citation type="submission" date="2017-09" db="EMBL/GenBank/DDBJ databases">
        <title>Large-scale bioinformatics analysis of Bacillus genomes uncovers conserved roles of natural products in bacterial physiology.</title>
        <authorList>
            <consortium name="Agbiome Team Llc"/>
            <person name="Bleich R.M."/>
            <person name="Kirk G.J."/>
            <person name="Santa Maria K.C."/>
            <person name="Allen S.E."/>
            <person name="Farag S."/>
            <person name="Shank E.A."/>
            <person name="Bowers A."/>
        </authorList>
    </citation>
    <scope>NUCLEOTIDE SEQUENCE [LARGE SCALE GENOMIC DNA]</scope>
    <source>
        <strain evidence="4 5">AFS003229</strain>
    </source>
</reference>
<organism evidence="4 5">
    <name type="scientific">Peribacillus butanolivorans</name>
    <dbReference type="NCBI Taxonomy" id="421767"/>
    <lineage>
        <taxon>Bacteria</taxon>
        <taxon>Bacillati</taxon>
        <taxon>Bacillota</taxon>
        <taxon>Bacilli</taxon>
        <taxon>Bacillales</taxon>
        <taxon>Bacillaceae</taxon>
        <taxon>Peribacillus</taxon>
    </lineage>
</organism>
<feature type="domain" description="YqgU-like 6-bladed beta-propeller" evidence="2">
    <location>
        <begin position="105"/>
        <end position="369"/>
    </location>
</feature>
<evidence type="ECO:0000259" key="2">
    <source>
        <dbReference type="Pfam" id="PF21101"/>
    </source>
</evidence>
<evidence type="ECO:0000313" key="6">
    <source>
        <dbReference type="Proteomes" id="UP000260457"/>
    </source>
</evidence>
<reference evidence="3 6" key="2">
    <citation type="submission" date="2018-07" db="EMBL/GenBank/DDBJ databases">
        <title>The molecular basis for the intramolecular migration of carboxyl group in the catabolism of para-hydroxybenzoate via gentisate.</title>
        <authorList>
            <person name="Zhao H."/>
            <person name="Xu Y."/>
            <person name="Lin S."/>
            <person name="Spain J.C."/>
            <person name="Zhou N.-Y."/>
        </authorList>
    </citation>
    <scope>NUCLEOTIDE SEQUENCE [LARGE SCALE GENOMIC DNA]</scope>
    <source>
        <strain evidence="3 6">PHB-7a</strain>
    </source>
</reference>
<dbReference type="AlphaFoldDB" id="A0AAX0S2J3"/>
<gene>
    <name evidence="4" type="ORF">CN689_17015</name>
    <name evidence="3" type="ORF">DTO10_03230</name>
</gene>
<evidence type="ECO:0000313" key="4">
    <source>
        <dbReference type="EMBL" id="PEJ30998.1"/>
    </source>
</evidence>
<dbReference type="KEGG" id="pbut:DTO10_03230"/>
<dbReference type="GeneID" id="95397259"/>
<dbReference type="Pfam" id="PF21101">
    <property type="entry name" value="YqgU"/>
    <property type="match status" value="1"/>
</dbReference>
<evidence type="ECO:0000313" key="3">
    <source>
        <dbReference type="EMBL" id="AXN37516.1"/>
    </source>
</evidence>
<keyword evidence="6" id="KW-1185">Reference proteome</keyword>